<reference evidence="2 3" key="1">
    <citation type="journal article" date="2009" name="Infect. Immun.">
        <title>Comparative genomics reveal extensive transposon-mediated genomic plasticity and diversity among potential effector proteins within the genus Coxiella.</title>
        <authorList>
            <person name="Beare P.A."/>
            <person name="Unsworth N."/>
            <person name="Andoh M."/>
            <person name="Voth D.E."/>
            <person name="Omsland A."/>
            <person name="Gilk S.D."/>
            <person name="Williams K.P."/>
            <person name="Sobral B.W."/>
            <person name="Kupko J.J.III."/>
            <person name="Porcella S.F."/>
            <person name="Samuel J.E."/>
            <person name="Heinzen R.A."/>
        </authorList>
    </citation>
    <scope>NUCLEOTIDE SEQUENCE [LARGE SCALE GENOMIC DNA]</scope>
    <source>
        <strain evidence="2 3">Dugway 5J108-111</strain>
    </source>
</reference>
<proteinExistence type="predicted"/>
<sequence length="464" mass="53691">MRKRDENIEEKNQPPLLMTASFFNFESSPNSDSGSDELEEEWQKSKQEFLSALYHAESYASERESLQMPALDASGVLSLKKERLSADFDNEFNKTVLKNLSFLIQFLLRLIALNVDNQYQFRTILNDHLPIPFMQRTMNDKNAIENIVLWHRFKEALEKFIYFLSKLAGSNLRNNPKVRELLLAEKKVVKQLNECGKGKSSAITLLTQAVKFKLHFETRGFRANEIRSLVWQEEIQERLSQAAQIVCRFFYVRRGIEVHAENMVGPLVPPAWMNPPSDPESDTHLYSLYRQLGDERNVTDENWQPPPEYIRRLFFTRLLYACSVSDTAYAHAQNFAQTIYNDFTENLTNLSYADQLINLEAALKSKAGKPPHEAREFIQTGYALKVLQNNQPIEEKPLHGQFIVSVNSDTETLTYRVINPEGKMVTDRISAQCDEQKLQLRTNNPLSQKEILETHFEDILKITS</sequence>
<gene>
    <name evidence="2" type="ordered locus">CBUD_1208</name>
</gene>
<name>A9KE49_COXBN</name>
<protein>
    <submittedName>
        <fullName evidence="2">Hypothetical cytosolic protein</fullName>
    </submittedName>
</protein>
<dbReference type="Proteomes" id="UP000008555">
    <property type="component" value="Chromosome"/>
</dbReference>
<evidence type="ECO:0000313" key="2">
    <source>
        <dbReference type="EMBL" id="ABS77802.1"/>
    </source>
</evidence>
<dbReference type="AlphaFoldDB" id="A9KE49"/>
<dbReference type="HOGENOM" id="CLU_588904_0_0_6"/>
<feature type="region of interest" description="Disordered" evidence="1">
    <location>
        <begin position="24"/>
        <end position="43"/>
    </location>
</feature>
<evidence type="ECO:0000256" key="1">
    <source>
        <dbReference type="SAM" id="MobiDB-lite"/>
    </source>
</evidence>
<accession>A9KE49</accession>
<dbReference type="EMBL" id="CP000733">
    <property type="protein sequence ID" value="ABS77802.1"/>
    <property type="molecule type" value="Genomic_DNA"/>
</dbReference>
<evidence type="ECO:0000313" key="3">
    <source>
        <dbReference type="Proteomes" id="UP000008555"/>
    </source>
</evidence>
<feature type="compositionally biased region" description="Polar residues" evidence="1">
    <location>
        <begin position="24"/>
        <end position="33"/>
    </location>
</feature>
<dbReference type="RefSeq" id="WP_011996970.1">
    <property type="nucleotide sequence ID" value="NC_009727.1"/>
</dbReference>
<organism evidence="2 3">
    <name type="scientific">Coxiella burnetii (strain Dugway 5J108-111)</name>
    <dbReference type="NCBI Taxonomy" id="434922"/>
    <lineage>
        <taxon>Bacteria</taxon>
        <taxon>Pseudomonadati</taxon>
        <taxon>Pseudomonadota</taxon>
        <taxon>Gammaproteobacteria</taxon>
        <taxon>Legionellales</taxon>
        <taxon>Coxiellaceae</taxon>
        <taxon>Coxiella</taxon>
    </lineage>
</organism>
<dbReference type="KEGG" id="cbd:CBUD_1208"/>